<reference evidence="2 4" key="2">
    <citation type="submission" date="2017-05" db="EMBL/GenBank/DDBJ databases">
        <title>The draft genome of the hyperthermophilic archaeon 'Pyrodictium delaneyi strain Hulk', an iron and nitrate reducer, reveals the capacity for sulfate reduction.</title>
        <authorList>
            <person name="Demey L.M."/>
            <person name="Miller C."/>
            <person name="Manzella M."/>
            <person name="Reguera G."/>
            <person name="Kashefi K."/>
        </authorList>
    </citation>
    <scope>NUCLEOTIDE SEQUENCE [LARGE SCALE GENOMIC DNA]</scope>
    <source>
        <strain evidence="2 4">Hulk</strain>
    </source>
</reference>
<dbReference type="Proteomes" id="UP000196694">
    <property type="component" value="Unassembled WGS sequence"/>
</dbReference>
<keyword evidence="4" id="KW-1185">Reference proteome</keyword>
<evidence type="ECO:0000313" key="2">
    <source>
        <dbReference type="EMBL" id="OWJ53912.1"/>
    </source>
</evidence>
<sequence length="213" mass="23419">MVIDEAALRAAITDALLRSAGLPTLADVKKMLSEAESKTTVTIVTDDSKYGKHGVDVVRNLLTDYDFVEIKVLEKSSWPEDLPPPLIVIGGKLEGRLLFYGAPVDILSPMFMLAVAASCGAWKPKTCKDISEARGRARLYVVPGLPCARAIYNSLPIVYCSNEAELEIVNVEAFYTLNKPLPVKQVPTFVSPSGKKHSSTPRSEFEVLKWWHS</sequence>
<dbReference type="RefSeq" id="WP_055407739.1">
    <property type="nucleotide sequence ID" value="NZ_CP013011.1"/>
</dbReference>
<dbReference type="AlphaFoldDB" id="A0A0P0N2D5"/>
<dbReference type="EMBL" id="CP013011">
    <property type="protein sequence ID" value="ALL00435.1"/>
    <property type="molecule type" value="Genomic_DNA"/>
</dbReference>
<protein>
    <submittedName>
        <fullName evidence="1">Uncharacterized protein</fullName>
    </submittedName>
</protein>
<evidence type="ECO:0000313" key="3">
    <source>
        <dbReference type="Proteomes" id="UP000058613"/>
    </source>
</evidence>
<dbReference type="EMBL" id="NCQP01000007">
    <property type="protein sequence ID" value="OWJ53912.1"/>
    <property type="molecule type" value="Genomic_DNA"/>
</dbReference>
<name>A0A0P0N2D5_9CREN</name>
<evidence type="ECO:0000313" key="4">
    <source>
        <dbReference type="Proteomes" id="UP000196694"/>
    </source>
</evidence>
<organism evidence="1 3">
    <name type="scientific">Pyrodictium delaneyi</name>
    <dbReference type="NCBI Taxonomy" id="1273541"/>
    <lineage>
        <taxon>Archaea</taxon>
        <taxon>Thermoproteota</taxon>
        <taxon>Thermoprotei</taxon>
        <taxon>Desulfurococcales</taxon>
        <taxon>Pyrodictiaceae</taxon>
        <taxon>Pyrodictium</taxon>
    </lineage>
</organism>
<reference evidence="1 3" key="1">
    <citation type="submission" date="2015-10" db="EMBL/GenBank/DDBJ databases">
        <title>Complete genome sequence of hyperthermophilic archaeon Pyrodictium delaneyi Su06.</title>
        <authorList>
            <person name="Jung J.-H."/>
            <person name="Lin J."/>
            <person name="Holden J.F."/>
            <person name="Park C.-S."/>
        </authorList>
    </citation>
    <scope>NUCLEOTIDE SEQUENCE [LARGE SCALE GENOMIC DNA]</scope>
    <source>
        <strain evidence="1 3">Su06</strain>
    </source>
</reference>
<dbReference type="STRING" id="1273541.Pyrde_0385"/>
<dbReference type="GeneID" id="26098708"/>
<dbReference type="OrthoDB" id="378303at2157"/>
<gene>
    <name evidence="2" type="ORF">Pdsh_08460</name>
    <name evidence="1" type="ORF">Pyrde_0385</name>
</gene>
<dbReference type="KEGG" id="pdl:Pyrde_0385"/>
<proteinExistence type="predicted"/>
<dbReference type="Proteomes" id="UP000058613">
    <property type="component" value="Chromosome"/>
</dbReference>
<accession>A0A0P0N2D5</accession>
<evidence type="ECO:0000313" key="1">
    <source>
        <dbReference type="EMBL" id="ALL00435.1"/>
    </source>
</evidence>